<evidence type="ECO:0000313" key="10">
    <source>
        <dbReference type="Proteomes" id="UP000316621"/>
    </source>
</evidence>
<keyword evidence="6" id="KW-0804">Transcription</keyword>
<evidence type="ECO:0000256" key="6">
    <source>
        <dbReference type="ARBA" id="ARBA00023163"/>
    </source>
</evidence>
<organism evidence="9 10">
    <name type="scientific">Papaver somniferum</name>
    <name type="common">Opium poppy</name>
    <dbReference type="NCBI Taxonomy" id="3469"/>
    <lineage>
        <taxon>Eukaryota</taxon>
        <taxon>Viridiplantae</taxon>
        <taxon>Streptophyta</taxon>
        <taxon>Embryophyta</taxon>
        <taxon>Tracheophyta</taxon>
        <taxon>Spermatophyta</taxon>
        <taxon>Magnoliopsida</taxon>
        <taxon>Ranunculales</taxon>
        <taxon>Papaveraceae</taxon>
        <taxon>Papaveroideae</taxon>
        <taxon>Papaver</taxon>
    </lineage>
</organism>
<evidence type="ECO:0000256" key="1">
    <source>
        <dbReference type="ARBA" id="ARBA00022723"/>
    </source>
</evidence>
<dbReference type="PANTHER" id="PTHR46481:SF6">
    <property type="entry name" value="ZINC FINGER BED DOMAIN-CONTAINING PROTEIN RICESLEEPER 2-LIKE"/>
    <property type="match status" value="1"/>
</dbReference>
<dbReference type="InterPro" id="IPR012337">
    <property type="entry name" value="RNaseH-like_sf"/>
</dbReference>
<evidence type="ECO:0000256" key="3">
    <source>
        <dbReference type="ARBA" id="ARBA00022833"/>
    </source>
</evidence>
<accession>A0A4Y7KX90</accession>
<dbReference type="STRING" id="3469.A0A4Y7KX90"/>
<proteinExistence type="predicted"/>
<dbReference type="EMBL" id="CM010723">
    <property type="protein sequence ID" value="RZC76992.1"/>
    <property type="molecule type" value="Genomic_DNA"/>
</dbReference>
<sequence>MAESGMAIDSCCLQLWHHQDSHAMKSTVAINNRLNFQGLVPIQFSLVKLSHIKNKLPKMSVEEDHDDVMSEEDITVVESMTIQEHASKKRKFTSKVWNDFDWSRDKDGKEKATCKHCGKEYAYDSQKGGTSTMSRHLKKFPRLKMQDVGQLLLSTNNGELATRARKIDQSKFRDLVARLIIGKNLPFNCVKWTEFRELCSYLNVDVETISRNTTRSDILKMHKFQKEVIRKKLQCAPGKICLTSDMWTSVNTTGYISLTIHFVDQDWVLQKFLLNFSPLPPPHTGQALSDKLFLMLNDWGIEGKVTNITLDNAASNTSCVKIMKSRFIARNVMSDTGKRNFHIRCCAHIINLIVRDGLTEIDPAVIKIRLAVKYLKGSQRRKQNFLDTVSDLGMSVKIGVRQDVKTRWNSTYLMLQSCISYEKVFTHLRLVDPDYAESPNGEEWEQIKVVTKFLKVFYDLTTLFSGNKYPTSNFYFDGVCQIKVLLDQETTNGIEFIRNMAKKMQEKFAKYW</sequence>
<evidence type="ECO:0000256" key="7">
    <source>
        <dbReference type="PROSITE-ProRule" id="PRU00027"/>
    </source>
</evidence>
<protein>
    <recommendedName>
        <fullName evidence="8">BED-type domain-containing protein</fullName>
    </recommendedName>
</protein>
<gene>
    <name evidence="9" type="ORF">C5167_001127</name>
</gene>
<evidence type="ECO:0000256" key="2">
    <source>
        <dbReference type="ARBA" id="ARBA00022771"/>
    </source>
</evidence>
<name>A0A4Y7KX90_PAPSO</name>
<dbReference type="InterPro" id="IPR025525">
    <property type="entry name" value="hAT-like_transposase_RNase-H"/>
</dbReference>
<evidence type="ECO:0000256" key="4">
    <source>
        <dbReference type="ARBA" id="ARBA00023015"/>
    </source>
</evidence>
<dbReference type="InterPro" id="IPR052035">
    <property type="entry name" value="ZnF_BED_domain_contain"/>
</dbReference>
<evidence type="ECO:0000256" key="5">
    <source>
        <dbReference type="ARBA" id="ARBA00023125"/>
    </source>
</evidence>
<reference evidence="9 10" key="1">
    <citation type="journal article" date="2018" name="Science">
        <title>The opium poppy genome and morphinan production.</title>
        <authorList>
            <person name="Guo L."/>
            <person name="Winzer T."/>
            <person name="Yang X."/>
            <person name="Li Y."/>
            <person name="Ning Z."/>
            <person name="He Z."/>
            <person name="Teodor R."/>
            <person name="Lu Y."/>
            <person name="Bowser T.A."/>
            <person name="Graham I.A."/>
            <person name="Ye K."/>
        </authorList>
    </citation>
    <scope>NUCLEOTIDE SEQUENCE [LARGE SCALE GENOMIC DNA]</scope>
    <source>
        <strain evidence="10">cv. HN1</strain>
        <tissue evidence="9">Leaves</tissue>
    </source>
</reference>
<keyword evidence="1" id="KW-0479">Metal-binding</keyword>
<dbReference type="GO" id="GO:0003677">
    <property type="term" value="F:DNA binding"/>
    <property type="evidence" value="ECO:0007669"/>
    <property type="project" value="UniProtKB-KW"/>
</dbReference>
<dbReference type="Pfam" id="PF02892">
    <property type="entry name" value="zf-BED"/>
    <property type="match status" value="1"/>
</dbReference>
<keyword evidence="2 7" id="KW-0863">Zinc-finger</keyword>
<dbReference type="PANTHER" id="PTHR46481">
    <property type="entry name" value="ZINC FINGER BED DOMAIN-CONTAINING PROTEIN 4"/>
    <property type="match status" value="1"/>
</dbReference>
<evidence type="ECO:0000313" key="9">
    <source>
        <dbReference type="EMBL" id="RZC76992.1"/>
    </source>
</evidence>
<dbReference type="InterPro" id="IPR003656">
    <property type="entry name" value="Znf_BED"/>
</dbReference>
<keyword evidence="4" id="KW-0805">Transcription regulation</keyword>
<dbReference type="PROSITE" id="PS50808">
    <property type="entry name" value="ZF_BED"/>
    <property type="match status" value="1"/>
</dbReference>
<keyword evidence="3" id="KW-0862">Zinc</keyword>
<dbReference type="InterPro" id="IPR036236">
    <property type="entry name" value="Znf_C2H2_sf"/>
</dbReference>
<dbReference type="AlphaFoldDB" id="A0A4Y7KX90"/>
<keyword evidence="10" id="KW-1185">Reference proteome</keyword>
<evidence type="ECO:0000259" key="8">
    <source>
        <dbReference type="PROSITE" id="PS50808"/>
    </source>
</evidence>
<dbReference type="Pfam" id="PF14372">
    <property type="entry name" value="hAT-like_RNase-H"/>
    <property type="match status" value="1"/>
</dbReference>
<dbReference type="SUPFAM" id="SSF57667">
    <property type="entry name" value="beta-beta-alpha zinc fingers"/>
    <property type="match status" value="1"/>
</dbReference>
<dbReference type="SUPFAM" id="SSF53098">
    <property type="entry name" value="Ribonuclease H-like"/>
    <property type="match status" value="1"/>
</dbReference>
<dbReference type="Proteomes" id="UP000316621">
    <property type="component" value="Chromosome 9"/>
</dbReference>
<dbReference type="SMART" id="SM00614">
    <property type="entry name" value="ZnF_BED"/>
    <property type="match status" value="1"/>
</dbReference>
<keyword evidence="5" id="KW-0238">DNA-binding</keyword>
<dbReference type="OMA" id="MAIDSCC"/>
<feature type="domain" description="BED-type" evidence="8">
    <location>
        <begin position="91"/>
        <end position="148"/>
    </location>
</feature>
<dbReference type="Gramene" id="RZC76992">
    <property type="protein sequence ID" value="RZC76992"/>
    <property type="gene ID" value="C5167_001127"/>
</dbReference>
<dbReference type="GO" id="GO:0008270">
    <property type="term" value="F:zinc ion binding"/>
    <property type="evidence" value="ECO:0007669"/>
    <property type="project" value="UniProtKB-KW"/>
</dbReference>